<feature type="domain" description="Fungal-type protein kinase" evidence="2">
    <location>
        <begin position="522"/>
        <end position="575"/>
    </location>
</feature>
<dbReference type="AlphaFoldDB" id="A0A9P7AIG8"/>
<dbReference type="EMBL" id="JABBWE010000053">
    <property type="protein sequence ID" value="KAG1790047.1"/>
    <property type="molecule type" value="Genomic_DNA"/>
</dbReference>
<evidence type="ECO:0000313" key="5">
    <source>
        <dbReference type="Proteomes" id="UP000719766"/>
    </source>
</evidence>
<proteinExistence type="predicted"/>
<reference evidence="4" key="1">
    <citation type="journal article" date="2020" name="New Phytol.">
        <title>Comparative genomics reveals dynamic genome evolution in host specialist ectomycorrhizal fungi.</title>
        <authorList>
            <person name="Lofgren L.A."/>
            <person name="Nguyen N.H."/>
            <person name="Vilgalys R."/>
            <person name="Ruytinx J."/>
            <person name="Liao H.L."/>
            <person name="Branco S."/>
            <person name="Kuo A."/>
            <person name="LaButti K."/>
            <person name="Lipzen A."/>
            <person name="Andreopoulos W."/>
            <person name="Pangilinan J."/>
            <person name="Riley R."/>
            <person name="Hundley H."/>
            <person name="Na H."/>
            <person name="Barry K."/>
            <person name="Grigoriev I.V."/>
            <person name="Stajich J.E."/>
            <person name="Kennedy P.G."/>
        </authorList>
    </citation>
    <scope>NUCLEOTIDE SEQUENCE</scope>
    <source>
        <strain evidence="4">S12</strain>
    </source>
</reference>
<keyword evidence="5" id="KW-1185">Reference proteome</keyword>
<feature type="compositionally biased region" description="Acidic residues" evidence="1">
    <location>
        <begin position="298"/>
        <end position="311"/>
    </location>
</feature>
<dbReference type="OrthoDB" id="2683627at2759"/>
<dbReference type="InterPro" id="IPR040976">
    <property type="entry name" value="Pkinase_fungal"/>
</dbReference>
<evidence type="ECO:0000256" key="1">
    <source>
        <dbReference type="SAM" id="MobiDB-lite"/>
    </source>
</evidence>
<feature type="domain" description="Fungal-type protein kinase" evidence="2">
    <location>
        <begin position="401"/>
        <end position="504"/>
    </location>
</feature>
<feature type="compositionally biased region" description="Polar residues" evidence="1">
    <location>
        <begin position="1"/>
        <end position="19"/>
    </location>
</feature>
<comment type="caution">
    <text evidence="4">The sequence shown here is derived from an EMBL/GenBank/DDBJ whole genome shotgun (WGS) entry which is preliminary data.</text>
</comment>
<feature type="region of interest" description="Disordered" evidence="1">
    <location>
        <begin position="1"/>
        <end position="31"/>
    </location>
</feature>
<accession>A0A9P7AIG8</accession>
<sequence>MQTSFHNSSITLPAQTIHTSPPGPGWPKGQQDAVLVNVEGGSVWPESGLTGHAICELHLIMRPTPRRGSHITWKDQYLCYVQVLTIGSVDPATEMIILKCVKHTDGTPVGNIVPLCQLRSFISLIPRLGDVADVNLCAEKTNVQLCGSKQFSEGPSSVVSVMTSASTSFMLNYLLATVTTSIPASGNFTHRKQDYMDELMKHELLVGPDNNLMGSKRVLWEEGIQGCTLSILDILIPRSSLKIQDIHKIKYIKKKDNYIIHGLSVLPNPRSITSQWRLTHAFDGPLKKTKWNQQESQIDTEEEEEEKEEADGSLSVGKDMLEMDGSWLQRSYQTGEKHPILAIKALEEKNLERLFRSVCYDMRNKVKSKMGSLPFHVLPEPRYWSSEFSNIAVPDATDSRKPDLVLMDYRLQKCSRKEKSWADVLTGVEITISELAEGKGIPIFLGVATKGYLIMCKQLWHHLVLLFSIANFKLHAHYLDRSGMIISAPMPIGRDAVHFADVLNMEATLLLVLIPPFMFDNDGQEYVLKDCWVDEDKLEQEVNFLRAVDGVPNVVRLRKHWDIKYDGCVDSTAHICDHSWSMFFVTLLLILVTHKTITTQRKVLHGDLSPNNLIIFKGKGYFIDFDHAKFIQFINQAKNSRGTGGAPKNSRRWHKAYVAMDKDGLGTSGSLKKEFLMDTALHYEPAPYF</sequence>
<evidence type="ECO:0000259" key="2">
    <source>
        <dbReference type="Pfam" id="PF17667"/>
    </source>
</evidence>
<dbReference type="RefSeq" id="XP_041157032.1">
    <property type="nucleotide sequence ID" value="XM_041300462.1"/>
</dbReference>
<organism evidence="4 5">
    <name type="scientific">Suillus plorans</name>
    <dbReference type="NCBI Taxonomy" id="116603"/>
    <lineage>
        <taxon>Eukaryota</taxon>
        <taxon>Fungi</taxon>
        <taxon>Dikarya</taxon>
        <taxon>Basidiomycota</taxon>
        <taxon>Agaricomycotina</taxon>
        <taxon>Agaricomycetes</taxon>
        <taxon>Agaricomycetidae</taxon>
        <taxon>Boletales</taxon>
        <taxon>Suillineae</taxon>
        <taxon>Suillaceae</taxon>
        <taxon>Suillus</taxon>
    </lineage>
</organism>
<dbReference type="SUPFAM" id="SSF56112">
    <property type="entry name" value="Protein kinase-like (PK-like)"/>
    <property type="match status" value="1"/>
</dbReference>
<dbReference type="Pfam" id="PF17667">
    <property type="entry name" value="Pkinase_fungal"/>
    <property type="match status" value="2"/>
</dbReference>
<dbReference type="GeneID" id="64594226"/>
<dbReference type="InterPro" id="IPR011009">
    <property type="entry name" value="Kinase-like_dom_sf"/>
</dbReference>
<name>A0A9P7AIG8_9AGAM</name>
<feature type="region of interest" description="Disordered" evidence="1">
    <location>
        <begin position="289"/>
        <end position="313"/>
    </location>
</feature>
<dbReference type="Proteomes" id="UP000719766">
    <property type="component" value="Unassembled WGS sequence"/>
</dbReference>
<protein>
    <submittedName>
        <fullName evidence="4">Uncharacterized protein</fullName>
    </submittedName>
</protein>
<dbReference type="Pfam" id="PF20722">
    <property type="entry name" value="DUF6830"/>
    <property type="match status" value="1"/>
</dbReference>
<evidence type="ECO:0000313" key="4">
    <source>
        <dbReference type="EMBL" id="KAG1790047.1"/>
    </source>
</evidence>
<feature type="domain" description="DUF6830" evidence="3">
    <location>
        <begin position="2"/>
        <end position="56"/>
    </location>
</feature>
<evidence type="ECO:0000259" key="3">
    <source>
        <dbReference type="Pfam" id="PF20722"/>
    </source>
</evidence>
<dbReference type="InterPro" id="IPR049233">
    <property type="entry name" value="DUF6830"/>
</dbReference>
<gene>
    <name evidence="4" type="ORF">HD556DRAFT_1310846</name>
</gene>